<dbReference type="Pfam" id="PF01088">
    <property type="entry name" value="Peptidase_C12"/>
    <property type="match status" value="1"/>
</dbReference>
<evidence type="ECO:0000259" key="15">
    <source>
        <dbReference type="PROSITE" id="PS52048"/>
    </source>
</evidence>
<comment type="caution">
    <text evidence="16">The sequence shown here is derived from an EMBL/GenBank/DDBJ whole genome shotgun (WGS) entry which is preliminary data.</text>
</comment>
<dbReference type="Gene3D" id="3.40.532.10">
    <property type="entry name" value="Peptidase C12, ubiquitin carboxyl-terminal hydrolase"/>
    <property type="match status" value="1"/>
</dbReference>
<feature type="active site" description="Nucleophile" evidence="10 12">
    <location>
        <position position="82"/>
    </location>
</feature>
<dbReference type="AlphaFoldDB" id="A0AAD2CXF0"/>
<dbReference type="PRINTS" id="PR00707">
    <property type="entry name" value="UBCTHYDRLASE"/>
</dbReference>
<protein>
    <recommendedName>
        <fullName evidence="9 13">Ubiquitin carboxyl-terminal hydrolase</fullName>
        <ecNumber evidence="9 13">3.4.19.12</ecNumber>
    </recommendedName>
</protein>
<dbReference type="SUPFAM" id="SSF54001">
    <property type="entry name" value="Cysteine proteinases"/>
    <property type="match status" value="1"/>
</dbReference>
<name>A0AAD2CXF0_EUPCR</name>
<proteinExistence type="inferred from homology"/>
<dbReference type="PROSITE" id="PS52049">
    <property type="entry name" value="ULD"/>
    <property type="match status" value="1"/>
</dbReference>
<dbReference type="GO" id="GO:0005634">
    <property type="term" value="C:nucleus"/>
    <property type="evidence" value="ECO:0007669"/>
    <property type="project" value="UniProtKB-SubCell"/>
</dbReference>
<evidence type="ECO:0000256" key="4">
    <source>
        <dbReference type="ARBA" id="ARBA00022670"/>
    </source>
</evidence>
<evidence type="ECO:0000256" key="9">
    <source>
        <dbReference type="PIRNR" id="PIRNR038120"/>
    </source>
</evidence>
<feature type="coiled-coil region" evidence="14">
    <location>
        <begin position="280"/>
        <end position="353"/>
    </location>
</feature>
<evidence type="ECO:0000256" key="3">
    <source>
        <dbReference type="ARBA" id="ARBA00009326"/>
    </source>
</evidence>
<dbReference type="FunFam" id="3.40.532.10:FF:000003">
    <property type="entry name" value="Ubiquitin carboxyl-terminal hydrolase"/>
    <property type="match status" value="1"/>
</dbReference>
<dbReference type="PROSITE" id="PS52048">
    <property type="entry name" value="UCH_DOMAIN"/>
    <property type="match status" value="1"/>
</dbReference>
<organism evidence="16 17">
    <name type="scientific">Euplotes crassus</name>
    <dbReference type="NCBI Taxonomy" id="5936"/>
    <lineage>
        <taxon>Eukaryota</taxon>
        <taxon>Sar</taxon>
        <taxon>Alveolata</taxon>
        <taxon>Ciliophora</taxon>
        <taxon>Intramacronucleata</taxon>
        <taxon>Spirotrichea</taxon>
        <taxon>Hypotrichia</taxon>
        <taxon>Euplotida</taxon>
        <taxon>Euplotidae</taxon>
        <taxon>Moneuplotes</taxon>
    </lineage>
</organism>
<dbReference type="InterPro" id="IPR001578">
    <property type="entry name" value="Peptidase_C12_UCH"/>
</dbReference>
<evidence type="ECO:0000256" key="11">
    <source>
        <dbReference type="PIRSR" id="PIRSR038120-2"/>
    </source>
</evidence>
<evidence type="ECO:0000313" key="17">
    <source>
        <dbReference type="Proteomes" id="UP001295684"/>
    </source>
</evidence>
<evidence type="ECO:0000313" key="16">
    <source>
        <dbReference type="EMBL" id="CAI2373372.1"/>
    </source>
</evidence>
<evidence type="ECO:0000256" key="7">
    <source>
        <dbReference type="ARBA" id="ARBA00022807"/>
    </source>
</evidence>
<dbReference type="Pfam" id="PF18031">
    <property type="entry name" value="UCH_C"/>
    <property type="match status" value="1"/>
</dbReference>
<evidence type="ECO:0000256" key="6">
    <source>
        <dbReference type="ARBA" id="ARBA00022801"/>
    </source>
</evidence>
<dbReference type="Proteomes" id="UP001295684">
    <property type="component" value="Unassembled WGS sequence"/>
</dbReference>
<dbReference type="EMBL" id="CAMPGE010014716">
    <property type="protein sequence ID" value="CAI2373372.1"/>
    <property type="molecule type" value="Genomic_DNA"/>
</dbReference>
<keyword evidence="7 9" id="KW-0788">Thiol protease</keyword>
<feature type="active site" description="Proton donor" evidence="10 12">
    <location>
        <position position="156"/>
    </location>
</feature>
<dbReference type="PIRSF" id="PIRSF038120">
    <property type="entry name" value="Ubiquitinyl_hydrolase_UCH37"/>
    <property type="match status" value="1"/>
</dbReference>
<dbReference type="GO" id="GO:0005737">
    <property type="term" value="C:cytoplasm"/>
    <property type="evidence" value="ECO:0007669"/>
    <property type="project" value="TreeGrafter"/>
</dbReference>
<evidence type="ECO:0000256" key="12">
    <source>
        <dbReference type="PROSITE-ProRule" id="PRU01393"/>
    </source>
</evidence>
<evidence type="ECO:0000256" key="10">
    <source>
        <dbReference type="PIRSR" id="PIRSR038120-1"/>
    </source>
</evidence>
<dbReference type="PANTHER" id="PTHR10589">
    <property type="entry name" value="UBIQUITIN CARBOXYL-TERMINAL HYDROLASE"/>
    <property type="match status" value="1"/>
</dbReference>
<keyword evidence="8" id="KW-0539">Nucleus</keyword>
<dbReference type="GO" id="GO:0006511">
    <property type="term" value="P:ubiquitin-dependent protein catabolic process"/>
    <property type="evidence" value="ECO:0007669"/>
    <property type="project" value="UniProtKB-UniRule"/>
</dbReference>
<feature type="site" description="Transition state stabilizer" evidence="12">
    <location>
        <position position="76"/>
    </location>
</feature>
<accession>A0AAD2CXF0</accession>
<keyword evidence="6 9" id="KW-0378">Hydrolase</keyword>
<dbReference type="Gene3D" id="1.20.58.860">
    <property type="match status" value="1"/>
</dbReference>
<keyword evidence="17" id="KW-1185">Reference proteome</keyword>
<keyword evidence="4 9" id="KW-0645">Protease</keyword>
<keyword evidence="5 9" id="KW-0833">Ubl conjugation pathway</keyword>
<dbReference type="InterPro" id="IPR036959">
    <property type="entry name" value="Peptidase_C12_UCH_sf"/>
</dbReference>
<evidence type="ECO:0000256" key="2">
    <source>
        <dbReference type="ARBA" id="ARBA00004123"/>
    </source>
</evidence>
<evidence type="ECO:0000256" key="8">
    <source>
        <dbReference type="ARBA" id="ARBA00023242"/>
    </source>
</evidence>
<feature type="site" description="Important for enzyme activity" evidence="11 12">
    <location>
        <position position="171"/>
    </location>
</feature>
<comment type="similarity">
    <text evidence="3 9 12 13">Belongs to the peptidase C12 family.</text>
</comment>
<dbReference type="GO" id="GO:0004843">
    <property type="term" value="F:cysteine-type deubiquitinase activity"/>
    <property type="evidence" value="ECO:0007669"/>
    <property type="project" value="UniProtKB-UniRule"/>
</dbReference>
<gene>
    <name evidence="16" type="ORF">ECRASSUSDP1_LOCUS14716</name>
</gene>
<dbReference type="InterPro" id="IPR041507">
    <property type="entry name" value="UCH_C"/>
</dbReference>
<reference evidence="16" key="1">
    <citation type="submission" date="2023-07" db="EMBL/GenBank/DDBJ databases">
        <authorList>
            <consortium name="AG Swart"/>
            <person name="Singh M."/>
            <person name="Singh A."/>
            <person name="Seah K."/>
            <person name="Emmerich C."/>
        </authorList>
    </citation>
    <scope>NUCLEOTIDE SEQUENCE</scope>
    <source>
        <strain evidence="16">DP1</strain>
    </source>
</reference>
<dbReference type="EC" id="3.4.19.12" evidence="9 13"/>
<comment type="catalytic activity">
    <reaction evidence="1 9 12 13">
        <text>Thiol-dependent hydrolysis of ester, thioester, amide, peptide and isopeptide bonds formed by the C-terminal Gly of ubiquitin (a 76-residue protein attached to proteins as an intracellular targeting signal).</text>
        <dbReference type="EC" id="3.4.19.12"/>
    </reaction>
</comment>
<evidence type="ECO:0000256" key="1">
    <source>
        <dbReference type="ARBA" id="ARBA00000707"/>
    </source>
</evidence>
<keyword evidence="14" id="KW-0175">Coiled coil</keyword>
<evidence type="ECO:0000256" key="14">
    <source>
        <dbReference type="SAM" id="Coils"/>
    </source>
</evidence>
<sequence length="353" mass="40499">MNNWCLIESDPGVFSELFKTIGVQNAQVEELISLDDEFLFQIQPIFGLIFCFKMTEQTEDRNPLKEYDPTLFYAEQVINNACATQAILSVLMNTPEVDIGEELDNLKNFTVGMSPKDIGLTLGNSEKIRQAHNSFARQEPFEIESRKATKDDDIFHFIAYVPHNGKLYELDGLQGGPIELADVDMDAWLPVARDEINKRIEQYASQEVRFNLLAVTGDLLQKYEESINLCKLKISYLSIVLGKEVEDEELEGELTDEQIDALPTEPEPQEKLLGEIHAELNELEGKKADEVEKRAKWTRENQRRKHNYVPLALEMLKIMAEKKMLSNLYKEAEEVHKKKLEEEEAKKDEGKAN</sequence>
<feature type="domain" description="UCH catalytic" evidence="15">
    <location>
        <begin position="3"/>
        <end position="217"/>
    </location>
</feature>
<dbReference type="GO" id="GO:0016579">
    <property type="term" value="P:protein deubiquitination"/>
    <property type="evidence" value="ECO:0007669"/>
    <property type="project" value="InterPro"/>
</dbReference>
<dbReference type="PANTHER" id="PTHR10589:SF16">
    <property type="entry name" value="UBIQUITIN CARBOXYL-TERMINAL HYDROLASE ISOZYME L5"/>
    <property type="match status" value="1"/>
</dbReference>
<evidence type="ECO:0000256" key="5">
    <source>
        <dbReference type="ARBA" id="ARBA00022786"/>
    </source>
</evidence>
<dbReference type="InterPro" id="IPR017390">
    <property type="entry name" value="Ubiquitinyl_hydrolase_UCH37"/>
</dbReference>
<dbReference type="InterPro" id="IPR038765">
    <property type="entry name" value="Papain-like_cys_pep_sf"/>
</dbReference>
<dbReference type="CDD" id="cd09617">
    <property type="entry name" value="Peptidase_C12_UCH37_BAP1"/>
    <property type="match status" value="1"/>
</dbReference>
<comment type="subcellular location">
    <subcellularLocation>
        <location evidence="2">Nucleus</location>
    </subcellularLocation>
</comment>
<evidence type="ECO:0000256" key="13">
    <source>
        <dbReference type="RuleBase" id="RU361215"/>
    </source>
</evidence>